<dbReference type="GO" id="GO:0006826">
    <property type="term" value="P:iron ion transport"/>
    <property type="evidence" value="ECO:0007669"/>
    <property type="project" value="UniProtKB-KW"/>
</dbReference>
<feature type="chain" id="PRO_5041280274" evidence="13">
    <location>
        <begin position="23"/>
        <end position="688"/>
    </location>
</feature>
<dbReference type="PANTHER" id="PTHR32552:SF81">
    <property type="entry name" value="TONB-DEPENDENT OUTER MEMBRANE RECEPTOR"/>
    <property type="match status" value="1"/>
</dbReference>
<evidence type="ECO:0000313" key="16">
    <source>
        <dbReference type="EMBL" id="WMS85587.1"/>
    </source>
</evidence>
<keyword evidence="3 11" id="KW-1134">Transmembrane beta strand</keyword>
<keyword evidence="13" id="KW-0732">Signal</keyword>
<evidence type="ECO:0000256" key="10">
    <source>
        <dbReference type="ARBA" id="ARBA00023237"/>
    </source>
</evidence>
<dbReference type="PROSITE" id="PS52016">
    <property type="entry name" value="TONB_DEPENDENT_REC_3"/>
    <property type="match status" value="1"/>
</dbReference>
<evidence type="ECO:0000256" key="6">
    <source>
        <dbReference type="ARBA" id="ARBA00023004"/>
    </source>
</evidence>
<keyword evidence="8 12" id="KW-0798">TonB box</keyword>
<evidence type="ECO:0000256" key="7">
    <source>
        <dbReference type="ARBA" id="ARBA00023065"/>
    </source>
</evidence>
<evidence type="ECO:0000256" key="1">
    <source>
        <dbReference type="ARBA" id="ARBA00004571"/>
    </source>
</evidence>
<dbReference type="Pfam" id="PF00593">
    <property type="entry name" value="TonB_dep_Rec_b-barrel"/>
    <property type="match status" value="1"/>
</dbReference>
<sequence length="688" mass="78986">MKQTIIYSAMLALANVSVSAMAADESEVKENTIVIKSQWREQTAQNTTGSLAVIHQEDIQQRDAQHVEDLLNRLANINFNTGASRGRFVQIRGIGERSQFQDPINPSVGFFIDGIDFSGTLGGATLYDATQLEVLRGPQGARFGASALAGAMYLTTEAADSERSRFDLMLAEYNTSAVGIATSGSINERSALRVALHQLNSDGFTDNSFLNRDDTQNRDELTARLKYQYRASEQLTFDWAWHHIDVDNGYDAFSLDNTRTTRSDQPGFDRQATDAMSLSTYFSGLNKVDMQLHVAIADSDLDYGYDEDWTFVGFHPDEYSSFDRYLRERQTGYIDWRWLSRDRQELLGGSTNWVFGAYYKREDEQLLRQYTYLAEDFTSEYATYTRALYGEVNTEYSEHWSTDLGVRVEKRTTDYRDSTLVRETRDTMVGGKWALNYAWNPQTQSYFMVARGFKAGGVNPQVQLDPELRQFDAEKNWNLEIGYKQQLATGFLRIAAFVMERDDQHTKQWQIYTRPDNTQGFIGYVGNVDNGKNRGVELEWHWRALPEFQLDVALGLLEAELAVINRDGNTQVFNRDAAQAPSYNYSVNARWLPNENWSSQITFEGKDDYFFSDTHDERSLPTDLIHWRLTYTQKDWSLALWVHNLTDETYYTRGFGGFGNDPRDGYTAKPYYQFGDPRQSGVTFQYNY</sequence>
<gene>
    <name evidence="16" type="ORF">Q9312_10215</name>
</gene>
<accession>A0AA51RQ55</accession>
<keyword evidence="6" id="KW-0408">Iron</keyword>
<dbReference type="InterPro" id="IPR000531">
    <property type="entry name" value="Beta-barrel_TonB"/>
</dbReference>
<keyword evidence="17" id="KW-1185">Reference proteome</keyword>
<dbReference type="AlphaFoldDB" id="A0AA51RQ55"/>
<comment type="similarity">
    <text evidence="11 12">Belongs to the TonB-dependent receptor family.</text>
</comment>
<proteinExistence type="inferred from homology"/>
<reference evidence="16 17" key="1">
    <citation type="submission" date="2023-08" db="EMBL/GenBank/DDBJ databases">
        <title>Pleionea litopenaei sp. nov., isolated from stomach of juvenile Litopenaeus vannamei.</title>
        <authorList>
            <person name="Rho A.M."/>
            <person name="Hwang C.Y."/>
        </authorList>
    </citation>
    <scope>NUCLEOTIDE SEQUENCE [LARGE SCALE GENOMIC DNA]</scope>
    <source>
        <strain evidence="16 17">HL-JVS1</strain>
    </source>
</reference>
<dbReference type="Pfam" id="PF07715">
    <property type="entry name" value="Plug"/>
    <property type="match status" value="1"/>
</dbReference>
<comment type="subcellular location">
    <subcellularLocation>
        <location evidence="1 11">Cell outer membrane</location>
        <topology evidence="1 11">Multi-pass membrane protein</topology>
    </subcellularLocation>
</comment>
<keyword evidence="9 11" id="KW-0472">Membrane</keyword>
<dbReference type="GO" id="GO:0009279">
    <property type="term" value="C:cell outer membrane"/>
    <property type="evidence" value="ECO:0007669"/>
    <property type="project" value="UniProtKB-SubCell"/>
</dbReference>
<dbReference type="Gene3D" id="2.40.170.20">
    <property type="entry name" value="TonB-dependent receptor, beta-barrel domain"/>
    <property type="match status" value="1"/>
</dbReference>
<keyword evidence="10 11" id="KW-0998">Cell outer membrane</keyword>
<feature type="signal peptide" evidence="13">
    <location>
        <begin position="1"/>
        <end position="22"/>
    </location>
</feature>
<evidence type="ECO:0000256" key="4">
    <source>
        <dbReference type="ARBA" id="ARBA00022496"/>
    </source>
</evidence>
<keyword evidence="16" id="KW-0675">Receptor</keyword>
<evidence type="ECO:0000256" key="11">
    <source>
        <dbReference type="PROSITE-ProRule" id="PRU01360"/>
    </source>
</evidence>
<dbReference type="SUPFAM" id="SSF56935">
    <property type="entry name" value="Porins"/>
    <property type="match status" value="1"/>
</dbReference>
<dbReference type="InterPro" id="IPR039426">
    <property type="entry name" value="TonB-dep_rcpt-like"/>
</dbReference>
<evidence type="ECO:0000256" key="12">
    <source>
        <dbReference type="RuleBase" id="RU003357"/>
    </source>
</evidence>
<name>A0AA51RQ55_9GAMM</name>
<protein>
    <submittedName>
        <fullName evidence="16">TonB-dependent receptor</fullName>
    </submittedName>
</protein>
<dbReference type="EMBL" id="CP133548">
    <property type="protein sequence ID" value="WMS85587.1"/>
    <property type="molecule type" value="Genomic_DNA"/>
</dbReference>
<evidence type="ECO:0000256" key="3">
    <source>
        <dbReference type="ARBA" id="ARBA00022452"/>
    </source>
</evidence>
<organism evidence="16 17">
    <name type="scientific">Pleionea litopenaei</name>
    <dbReference type="NCBI Taxonomy" id="3070815"/>
    <lineage>
        <taxon>Bacteria</taxon>
        <taxon>Pseudomonadati</taxon>
        <taxon>Pseudomonadota</taxon>
        <taxon>Gammaproteobacteria</taxon>
        <taxon>Oceanospirillales</taxon>
        <taxon>Pleioneaceae</taxon>
        <taxon>Pleionea</taxon>
    </lineage>
</organism>
<keyword evidence="2 11" id="KW-0813">Transport</keyword>
<feature type="domain" description="TonB-dependent receptor-like beta-barrel" evidence="14">
    <location>
        <begin position="202"/>
        <end position="645"/>
    </location>
</feature>
<evidence type="ECO:0000256" key="2">
    <source>
        <dbReference type="ARBA" id="ARBA00022448"/>
    </source>
</evidence>
<dbReference type="PANTHER" id="PTHR32552">
    <property type="entry name" value="FERRICHROME IRON RECEPTOR-RELATED"/>
    <property type="match status" value="1"/>
</dbReference>
<evidence type="ECO:0000259" key="15">
    <source>
        <dbReference type="Pfam" id="PF07715"/>
    </source>
</evidence>
<evidence type="ECO:0000256" key="5">
    <source>
        <dbReference type="ARBA" id="ARBA00022692"/>
    </source>
</evidence>
<feature type="domain" description="TonB-dependent receptor plug" evidence="15">
    <location>
        <begin position="44"/>
        <end position="151"/>
    </location>
</feature>
<evidence type="ECO:0000256" key="13">
    <source>
        <dbReference type="SAM" id="SignalP"/>
    </source>
</evidence>
<dbReference type="KEGG" id="plei:Q9312_10215"/>
<dbReference type="InterPro" id="IPR036942">
    <property type="entry name" value="Beta-barrel_TonB_sf"/>
</dbReference>
<keyword evidence="4" id="KW-0410">Iron transport</keyword>
<dbReference type="RefSeq" id="WP_309200740.1">
    <property type="nucleotide sequence ID" value="NZ_CP133548.1"/>
</dbReference>
<evidence type="ECO:0000313" key="17">
    <source>
        <dbReference type="Proteomes" id="UP001239782"/>
    </source>
</evidence>
<keyword evidence="7" id="KW-0406">Ion transport</keyword>
<evidence type="ECO:0000259" key="14">
    <source>
        <dbReference type="Pfam" id="PF00593"/>
    </source>
</evidence>
<evidence type="ECO:0000256" key="8">
    <source>
        <dbReference type="ARBA" id="ARBA00023077"/>
    </source>
</evidence>
<dbReference type="InterPro" id="IPR012910">
    <property type="entry name" value="Plug_dom"/>
</dbReference>
<evidence type="ECO:0000256" key="9">
    <source>
        <dbReference type="ARBA" id="ARBA00023136"/>
    </source>
</evidence>
<dbReference type="Proteomes" id="UP001239782">
    <property type="component" value="Chromosome"/>
</dbReference>
<keyword evidence="5 11" id="KW-0812">Transmembrane</keyword>